<evidence type="ECO:0000313" key="2">
    <source>
        <dbReference type="Proteomes" id="UP000799440"/>
    </source>
</evidence>
<organism evidence="1 2">
    <name type="scientific">Sporormia fimetaria CBS 119925</name>
    <dbReference type="NCBI Taxonomy" id="1340428"/>
    <lineage>
        <taxon>Eukaryota</taxon>
        <taxon>Fungi</taxon>
        <taxon>Dikarya</taxon>
        <taxon>Ascomycota</taxon>
        <taxon>Pezizomycotina</taxon>
        <taxon>Dothideomycetes</taxon>
        <taxon>Pleosporomycetidae</taxon>
        <taxon>Pleosporales</taxon>
        <taxon>Sporormiaceae</taxon>
        <taxon>Sporormia</taxon>
    </lineage>
</organism>
<gene>
    <name evidence="1" type="ORF">M011DRAFT_74801</name>
</gene>
<proteinExistence type="predicted"/>
<dbReference type="EMBL" id="MU006576">
    <property type="protein sequence ID" value="KAF2746633.1"/>
    <property type="molecule type" value="Genomic_DNA"/>
</dbReference>
<evidence type="ECO:0000313" key="1">
    <source>
        <dbReference type="EMBL" id="KAF2746633.1"/>
    </source>
</evidence>
<dbReference type="Proteomes" id="UP000799440">
    <property type="component" value="Unassembled WGS sequence"/>
</dbReference>
<keyword evidence="2" id="KW-1185">Reference proteome</keyword>
<sequence length="100" mass="11766">MELLSGKRQRSGYMLRPMLVSCTMVNQLVLSCCSRRPRRQSALSSRFRWAVGSWRGGCKRAVALMPTPCHMLSTFLVVQNLRLVRRVNWMKERYEYGRIR</sequence>
<reference evidence="1" key="1">
    <citation type="journal article" date="2020" name="Stud. Mycol.">
        <title>101 Dothideomycetes genomes: a test case for predicting lifestyles and emergence of pathogens.</title>
        <authorList>
            <person name="Haridas S."/>
            <person name="Albert R."/>
            <person name="Binder M."/>
            <person name="Bloem J."/>
            <person name="Labutti K."/>
            <person name="Salamov A."/>
            <person name="Andreopoulos B."/>
            <person name="Baker S."/>
            <person name="Barry K."/>
            <person name="Bills G."/>
            <person name="Bluhm B."/>
            <person name="Cannon C."/>
            <person name="Castanera R."/>
            <person name="Culley D."/>
            <person name="Daum C."/>
            <person name="Ezra D."/>
            <person name="Gonzalez J."/>
            <person name="Henrissat B."/>
            <person name="Kuo A."/>
            <person name="Liang C."/>
            <person name="Lipzen A."/>
            <person name="Lutzoni F."/>
            <person name="Magnuson J."/>
            <person name="Mondo S."/>
            <person name="Nolan M."/>
            <person name="Ohm R."/>
            <person name="Pangilinan J."/>
            <person name="Park H.-J."/>
            <person name="Ramirez L."/>
            <person name="Alfaro M."/>
            <person name="Sun H."/>
            <person name="Tritt A."/>
            <person name="Yoshinaga Y."/>
            <person name="Zwiers L.-H."/>
            <person name="Turgeon B."/>
            <person name="Goodwin S."/>
            <person name="Spatafora J."/>
            <person name="Crous P."/>
            <person name="Grigoriev I."/>
        </authorList>
    </citation>
    <scope>NUCLEOTIDE SEQUENCE</scope>
    <source>
        <strain evidence="1">CBS 119925</strain>
    </source>
</reference>
<protein>
    <submittedName>
        <fullName evidence="1">Uncharacterized protein</fullName>
    </submittedName>
</protein>
<dbReference type="AlphaFoldDB" id="A0A6A6V977"/>
<dbReference type="PROSITE" id="PS51257">
    <property type="entry name" value="PROKAR_LIPOPROTEIN"/>
    <property type="match status" value="1"/>
</dbReference>
<accession>A0A6A6V977</accession>
<name>A0A6A6V977_9PLEO</name>